<name>A0A7S0DIJ4_9EUKA</name>
<reference evidence="2" key="1">
    <citation type="submission" date="2021-01" db="EMBL/GenBank/DDBJ databases">
        <authorList>
            <person name="Corre E."/>
            <person name="Pelletier E."/>
            <person name="Niang G."/>
            <person name="Scheremetjew M."/>
            <person name="Finn R."/>
            <person name="Kale V."/>
            <person name="Holt S."/>
            <person name="Cochrane G."/>
            <person name="Meng A."/>
            <person name="Brown T."/>
            <person name="Cohen L."/>
        </authorList>
    </citation>
    <scope>NUCLEOTIDE SEQUENCE</scope>
    <source>
        <strain evidence="2">CCMP2058</strain>
    </source>
</reference>
<protein>
    <submittedName>
        <fullName evidence="2">Uncharacterized protein</fullName>
    </submittedName>
</protein>
<dbReference type="EMBL" id="HBEM01021402">
    <property type="protein sequence ID" value="CAD8455691.1"/>
    <property type="molecule type" value="Transcribed_RNA"/>
</dbReference>
<accession>A0A7S0DIJ4</accession>
<feature type="region of interest" description="Disordered" evidence="1">
    <location>
        <begin position="1"/>
        <end position="110"/>
    </location>
</feature>
<feature type="compositionally biased region" description="Basic and acidic residues" evidence="1">
    <location>
        <begin position="81"/>
        <end position="99"/>
    </location>
</feature>
<dbReference type="AlphaFoldDB" id="A0A7S0DIJ4"/>
<feature type="compositionally biased region" description="Basic residues" evidence="1">
    <location>
        <begin position="1"/>
        <end position="11"/>
    </location>
</feature>
<organism evidence="2">
    <name type="scientific">Amorphochlora amoebiformis</name>
    <dbReference type="NCBI Taxonomy" id="1561963"/>
    <lineage>
        <taxon>Eukaryota</taxon>
        <taxon>Sar</taxon>
        <taxon>Rhizaria</taxon>
        <taxon>Cercozoa</taxon>
        <taxon>Chlorarachniophyceae</taxon>
        <taxon>Amorphochlora</taxon>
    </lineage>
</organism>
<evidence type="ECO:0000313" key="2">
    <source>
        <dbReference type="EMBL" id="CAD8455691.1"/>
    </source>
</evidence>
<evidence type="ECO:0000256" key="1">
    <source>
        <dbReference type="SAM" id="MobiDB-lite"/>
    </source>
</evidence>
<feature type="compositionally biased region" description="Basic and acidic residues" evidence="1">
    <location>
        <begin position="55"/>
        <end position="66"/>
    </location>
</feature>
<feature type="compositionally biased region" description="Low complexity" evidence="1">
    <location>
        <begin position="12"/>
        <end position="47"/>
    </location>
</feature>
<sequence length="121" mass="12861">MPRKPASHRTTRSSSSNASAKSVGSTRRSSRSNSGTGSNPKRGSGRASRGRKNKGTKDIEEEKLMELEDPVNAQGEVEDNPEGKDNEQDMEQGDQRDGETGGGGGGGDVCSRCCMWMVAEV</sequence>
<proteinExistence type="predicted"/>
<gene>
    <name evidence="2" type="ORF">LAMO00422_LOCUS14636</name>
</gene>